<dbReference type="PANTHER" id="PTHR43652">
    <property type="entry name" value="BASIC AMINO ACID ANTIPORTER YFCC-RELATED"/>
    <property type="match status" value="1"/>
</dbReference>
<organism evidence="7 8">
    <name type="scientific">Peptoniphilus ovalis</name>
    <dbReference type="NCBI Taxonomy" id="2841503"/>
    <lineage>
        <taxon>Bacteria</taxon>
        <taxon>Bacillati</taxon>
        <taxon>Bacillota</taxon>
        <taxon>Tissierellia</taxon>
        <taxon>Tissierellales</taxon>
        <taxon>Peptoniphilaceae</taxon>
        <taxon>Peptoniphilus</taxon>
    </lineage>
</organism>
<evidence type="ECO:0000256" key="5">
    <source>
        <dbReference type="ARBA" id="ARBA00023136"/>
    </source>
</evidence>
<dbReference type="InterPro" id="IPR051679">
    <property type="entry name" value="DASS-Related_Transporters"/>
</dbReference>
<sequence length="467" mass="50682">MAKEKKLKFKAPDALVLICILMIVCAVLTYILPAGAYDRFVDPATQKEMVDPASYHRVANTPVGPWQVLKSIHQGMNESAPIINFLFIIGGAFGVLTDTGALDALIHKTSVKLKGREKLVIIFFLTFWALGGAFLGNFEECLAFIPMQIALCYALGFDSITGVALGLWGVAIGYMGGIMNPFTLGLAQDIAGLPIYSGMAFRVIVWAFALAGGIFFLYRYAQKIQKDPTASYTYELDLKNRNAQEEIEEVELTSRHKIILLIFVLSVVWIIYGVINHGFYLTEMAAVFIVMVLLMGIAAKMSPDAIVASFVKGAGNLLYACICVGFARGLTIIMTEGNILDVIVHGATSILNGLPAMISAPMTFIVVSIINLFIPSGSGKAVIMMPIMVPMADVLGITRQTVCLAYHMGDAITNIVTPAGAPLMAALAMANIPWTTWMKFFMKFFIYLMVLGCIACVVAINIGYGPF</sequence>
<feature type="transmembrane region" description="Helical" evidence="6">
    <location>
        <begin position="354"/>
        <end position="374"/>
    </location>
</feature>
<feature type="transmembrane region" description="Helical" evidence="6">
    <location>
        <begin position="281"/>
        <end position="301"/>
    </location>
</feature>
<dbReference type="Proteomes" id="UP000783742">
    <property type="component" value="Unassembled WGS sequence"/>
</dbReference>
<name>A0ABS6FEM7_9FIRM</name>
<feature type="transmembrane region" description="Helical" evidence="6">
    <location>
        <begin position="199"/>
        <end position="218"/>
    </location>
</feature>
<protein>
    <submittedName>
        <fullName evidence="7">TIGR00366 family protein</fullName>
    </submittedName>
</protein>
<evidence type="ECO:0000256" key="4">
    <source>
        <dbReference type="ARBA" id="ARBA00022989"/>
    </source>
</evidence>
<feature type="transmembrane region" description="Helical" evidence="6">
    <location>
        <begin position="444"/>
        <end position="464"/>
    </location>
</feature>
<evidence type="ECO:0000256" key="3">
    <source>
        <dbReference type="ARBA" id="ARBA00022692"/>
    </source>
</evidence>
<accession>A0ABS6FEM7</accession>
<comment type="caution">
    <text evidence="7">The sequence shown here is derived from an EMBL/GenBank/DDBJ whole genome shotgun (WGS) entry which is preliminary data.</text>
</comment>
<keyword evidence="3 6" id="KW-0812">Transmembrane</keyword>
<keyword evidence="5 6" id="KW-0472">Membrane</keyword>
<dbReference type="PANTHER" id="PTHR43652:SF6">
    <property type="entry name" value="ARGININE REPRESSOR"/>
    <property type="match status" value="1"/>
</dbReference>
<evidence type="ECO:0000256" key="6">
    <source>
        <dbReference type="SAM" id="Phobius"/>
    </source>
</evidence>
<reference evidence="7 8" key="1">
    <citation type="submission" date="2021-06" db="EMBL/GenBank/DDBJ databases">
        <authorList>
            <person name="Sun Q."/>
            <person name="Li D."/>
        </authorList>
    </citation>
    <scope>NUCLEOTIDE SEQUENCE [LARGE SCALE GENOMIC DNA]</scope>
    <source>
        <strain evidence="7 8">MSJ-1</strain>
    </source>
</reference>
<evidence type="ECO:0000256" key="2">
    <source>
        <dbReference type="ARBA" id="ARBA00022475"/>
    </source>
</evidence>
<feature type="transmembrane region" description="Helical" evidence="6">
    <location>
        <begin position="118"/>
        <end position="136"/>
    </location>
</feature>
<feature type="transmembrane region" description="Helical" evidence="6">
    <location>
        <begin position="381"/>
        <end position="399"/>
    </location>
</feature>
<gene>
    <name evidence="7" type="ORF">KQI68_02165</name>
</gene>
<keyword evidence="8" id="KW-1185">Reference proteome</keyword>
<dbReference type="Pfam" id="PF03606">
    <property type="entry name" value="DcuC"/>
    <property type="match status" value="1"/>
</dbReference>
<proteinExistence type="predicted"/>
<feature type="transmembrane region" description="Helical" evidence="6">
    <location>
        <begin position="313"/>
        <end position="334"/>
    </location>
</feature>
<keyword evidence="4 6" id="KW-1133">Transmembrane helix</keyword>
<dbReference type="InterPro" id="IPR018385">
    <property type="entry name" value="C4_dicarb_anaerob_car-like"/>
</dbReference>
<dbReference type="EMBL" id="JAHLQO010000001">
    <property type="protein sequence ID" value="MBU5668637.1"/>
    <property type="molecule type" value="Genomic_DNA"/>
</dbReference>
<evidence type="ECO:0000256" key="1">
    <source>
        <dbReference type="ARBA" id="ARBA00004651"/>
    </source>
</evidence>
<feature type="transmembrane region" description="Helical" evidence="6">
    <location>
        <begin position="12"/>
        <end position="32"/>
    </location>
</feature>
<comment type="subcellular location">
    <subcellularLocation>
        <location evidence="1">Cell membrane</location>
        <topology evidence="1">Multi-pass membrane protein</topology>
    </subcellularLocation>
</comment>
<feature type="transmembrane region" description="Helical" evidence="6">
    <location>
        <begin position="411"/>
        <end position="432"/>
    </location>
</feature>
<evidence type="ECO:0000313" key="7">
    <source>
        <dbReference type="EMBL" id="MBU5668637.1"/>
    </source>
</evidence>
<dbReference type="RefSeq" id="WP_216548470.1">
    <property type="nucleotide sequence ID" value="NZ_JAHLQO010000001.1"/>
</dbReference>
<feature type="transmembrane region" description="Helical" evidence="6">
    <location>
        <begin position="258"/>
        <end position="275"/>
    </location>
</feature>
<evidence type="ECO:0000313" key="8">
    <source>
        <dbReference type="Proteomes" id="UP000783742"/>
    </source>
</evidence>
<keyword evidence="2" id="KW-1003">Cell membrane</keyword>
<feature type="transmembrane region" description="Helical" evidence="6">
    <location>
        <begin position="82"/>
        <end position="106"/>
    </location>
</feature>